<dbReference type="GO" id="GO:0016020">
    <property type="term" value="C:membrane"/>
    <property type="evidence" value="ECO:0007669"/>
    <property type="project" value="UniProtKB-SubCell"/>
</dbReference>
<dbReference type="PATRIC" id="fig|1454003.3.peg.1939"/>
<evidence type="ECO:0000313" key="7">
    <source>
        <dbReference type="EMBL" id="EXI80244.1"/>
    </source>
</evidence>
<keyword evidence="4 6" id="KW-0472">Membrane</keyword>
<name>A0A011QN00_9PROT</name>
<proteinExistence type="predicted"/>
<dbReference type="AlphaFoldDB" id="A0A011QN00"/>
<evidence type="ECO:0000256" key="5">
    <source>
        <dbReference type="SAM" id="Coils"/>
    </source>
</evidence>
<sequence>MAAGSASASNALNVLNVPQALNGLNAAAPSAPLPLLREELRLLAASPQPDGSPAWNVLDPVRNRFFRIGWLEFELLLRWSMGDAEAIAAAVAAETTLPASGEDVDALARFLQHNELLQPGSATRGARAAAGSVAPEFTRRSEARRGAWLKRALHNYLFFRVPLIHPRQFLVKAEAMTRWLFRPSFLILTALAGLVGGLLAARQWDTVLVRLGESFTLQGFLAFILALLFAKSLHELAHAITATRYGVRVAHMGVAMVVLAPMLYTDTGESWKITNHHARLRIAAAGMAAELILAIWATLAWAILPDGQLRAAMFFLATTSWVLTLLINVSPFMRFDGYFILADALDLPNLHERSTALAKQRLRHLLFGSHSPDPEQFATSKARLLTVFAVLTWLYRLLIFFGIALAVYHFFFKALGVFLFAVEIAWFIVLPIWRELREWPALRTQMSSARKGGYALLALIAAWLVFWPWQSAVHAPGWVFPEAQRVIYSPQPARLVAVHVGDGETVSPGQLLFELAAPELDDEAQRASILARAYARQAAGLPVLNKRGEAQSAKAMQQARELRQQARAQTQAAERLLLTAPFRGRLRDLAEGLHPGTWVNSDLPLGRVVDDSAWRAELLVEEQALARIAVGQSVQLYQPALASTPLTGHIAAIDPLRVTRLPHPMLDANSGGPILTHRENDHHVAIAALYRVSVALDAGAEAAAAAGAIRRGRIEAEPQSLWQQWLRPLLAVLVRESGF</sequence>
<dbReference type="PANTHER" id="PTHR30386">
    <property type="entry name" value="MEMBRANE FUSION SUBUNIT OF EMRAB-TOLC MULTIDRUG EFFLUX PUMP"/>
    <property type="match status" value="1"/>
</dbReference>
<evidence type="ECO:0000313" key="8">
    <source>
        <dbReference type="Proteomes" id="UP000021816"/>
    </source>
</evidence>
<comment type="subcellular location">
    <subcellularLocation>
        <location evidence="1">Membrane</location>
        <topology evidence="1">Single-pass membrane protein</topology>
    </subcellularLocation>
</comment>
<feature type="transmembrane region" description="Helical" evidence="6">
    <location>
        <begin position="453"/>
        <end position="469"/>
    </location>
</feature>
<dbReference type="Gene3D" id="2.40.50.100">
    <property type="match status" value="1"/>
</dbReference>
<dbReference type="EMBL" id="JEMX01000038">
    <property type="protein sequence ID" value="EXI80244.1"/>
    <property type="molecule type" value="Genomic_DNA"/>
</dbReference>
<feature type="coiled-coil region" evidence="5">
    <location>
        <begin position="545"/>
        <end position="579"/>
    </location>
</feature>
<dbReference type="PANTHER" id="PTHR30386:SF26">
    <property type="entry name" value="TRANSPORT PROTEIN COMB"/>
    <property type="match status" value="1"/>
</dbReference>
<feature type="transmembrane region" description="Helical" evidence="6">
    <location>
        <begin position="282"/>
        <end position="303"/>
    </location>
</feature>
<keyword evidence="5" id="KW-0175">Coiled coil</keyword>
<evidence type="ECO:0000256" key="1">
    <source>
        <dbReference type="ARBA" id="ARBA00004167"/>
    </source>
</evidence>
<dbReference type="Gene3D" id="2.40.30.170">
    <property type="match status" value="1"/>
</dbReference>
<feature type="transmembrane region" description="Helical" evidence="6">
    <location>
        <begin position="309"/>
        <end position="329"/>
    </location>
</feature>
<accession>A0A011QN00</accession>
<organism evidence="7 8">
    <name type="scientific">Candidatus Accumulibacter appositus</name>
    <dbReference type="NCBI Taxonomy" id="1454003"/>
    <lineage>
        <taxon>Bacteria</taxon>
        <taxon>Pseudomonadati</taxon>
        <taxon>Pseudomonadota</taxon>
        <taxon>Betaproteobacteria</taxon>
        <taxon>Candidatus Accumulibacter</taxon>
    </lineage>
</organism>
<keyword evidence="2 6" id="KW-0812">Transmembrane</keyword>
<dbReference type="InterPro" id="IPR050739">
    <property type="entry name" value="MFP"/>
</dbReference>
<feature type="transmembrane region" description="Helical" evidence="6">
    <location>
        <begin position="207"/>
        <end position="230"/>
    </location>
</feature>
<reference evidence="7 8" key="1">
    <citation type="submission" date="2014-02" db="EMBL/GenBank/DDBJ databases">
        <title>Expanding our view of genomic diversity in Candidatus Accumulibacter clades.</title>
        <authorList>
            <person name="Skennerton C.T."/>
            <person name="Barr J.J."/>
            <person name="Slater F.R."/>
            <person name="Bond P.L."/>
            <person name="Tyson G.W."/>
        </authorList>
    </citation>
    <scope>NUCLEOTIDE SEQUENCE [LARGE SCALE GENOMIC DNA]</scope>
    <source>
        <strain evidence="8">BA-92</strain>
    </source>
</reference>
<gene>
    <name evidence="7" type="ORF">AW10_01890</name>
</gene>
<feature type="transmembrane region" description="Helical" evidence="6">
    <location>
        <begin position="384"/>
        <end position="408"/>
    </location>
</feature>
<feature type="transmembrane region" description="Helical" evidence="6">
    <location>
        <begin position="179"/>
        <end position="201"/>
    </location>
</feature>
<keyword evidence="3 6" id="KW-1133">Transmembrane helix</keyword>
<evidence type="ECO:0000256" key="2">
    <source>
        <dbReference type="ARBA" id="ARBA00022692"/>
    </source>
</evidence>
<comment type="caution">
    <text evidence="7">The sequence shown here is derived from an EMBL/GenBank/DDBJ whole genome shotgun (WGS) entry which is preliminary data.</text>
</comment>
<dbReference type="STRING" id="1454003.AW10_01890"/>
<evidence type="ECO:0000256" key="4">
    <source>
        <dbReference type="ARBA" id="ARBA00023136"/>
    </source>
</evidence>
<protein>
    <submittedName>
        <fullName evidence="7">Efflux transporter, RND family, MFP subunit</fullName>
    </submittedName>
</protein>
<feature type="transmembrane region" description="Helical" evidence="6">
    <location>
        <begin position="414"/>
        <end position="433"/>
    </location>
</feature>
<dbReference type="Proteomes" id="UP000021816">
    <property type="component" value="Unassembled WGS sequence"/>
</dbReference>
<evidence type="ECO:0000256" key="3">
    <source>
        <dbReference type="ARBA" id="ARBA00022989"/>
    </source>
</evidence>
<evidence type="ECO:0000256" key="6">
    <source>
        <dbReference type="SAM" id="Phobius"/>
    </source>
</evidence>